<protein>
    <recommendedName>
        <fullName evidence="1">GIL1/IRKI C-terminal domain-containing protein</fullName>
    </recommendedName>
</protein>
<dbReference type="AlphaFoldDB" id="A0A9K3HIZ2"/>
<proteinExistence type="predicted"/>
<dbReference type="InterPro" id="IPR040225">
    <property type="entry name" value="GIL1-like"/>
</dbReference>
<dbReference type="Gramene" id="mRNA:HanXRQr2_Chr12g0556201">
    <property type="protein sequence ID" value="CDS:HanXRQr2_Chr12g0556201.1"/>
    <property type="gene ID" value="HanXRQr2_Chr12g0556201"/>
</dbReference>
<evidence type="ECO:0000313" key="3">
    <source>
        <dbReference type="Proteomes" id="UP000215914"/>
    </source>
</evidence>
<evidence type="ECO:0000313" key="2">
    <source>
        <dbReference type="EMBL" id="KAF5779171.1"/>
    </source>
</evidence>
<dbReference type="PANTHER" id="PTHR31161">
    <property type="entry name" value="PROTEIN GRAVITROPIC IN THE LIGHT 1"/>
    <property type="match status" value="1"/>
</dbReference>
<dbReference type="GO" id="GO:0009639">
    <property type="term" value="P:response to red or far red light"/>
    <property type="evidence" value="ECO:0007669"/>
    <property type="project" value="InterPro"/>
</dbReference>
<name>A0A9K3HIZ2_HELAN</name>
<dbReference type="Proteomes" id="UP000215914">
    <property type="component" value="Unassembled WGS sequence"/>
</dbReference>
<keyword evidence="3" id="KW-1185">Reference proteome</keyword>
<dbReference type="InterPro" id="IPR056813">
    <property type="entry name" value="GIL1_IRKI_C"/>
</dbReference>
<evidence type="ECO:0000259" key="1">
    <source>
        <dbReference type="Pfam" id="PF24994"/>
    </source>
</evidence>
<dbReference type="EMBL" id="MNCJ02000327">
    <property type="protein sequence ID" value="KAF5779171.1"/>
    <property type="molecule type" value="Genomic_DNA"/>
</dbReference>
<reference evidence="2" key="1">
    <citation type="journal article" date="2017" name="Nature">
        <title>The sunflower genome provides insights into oil metabolism, flowering and Asterid evolution.</title>
        <authorList>
            <person name="Badouin H."/>
            <person name="Gouzy J."/>
            <person name="Grassa C.J."/>
            <person name="Murat F."/>
            <person name="Staton S.E."/>
            <person name="Cottret L."/>
            <person name="Lelandais-Briere C."/>
            <person name="Owens G.L."/>
            <person name="Carrere S."/>
            <person name="Mayjonade B."/>
            <person name="Legrand L."/>
            <person name="Gill N."/>
            <person name="Kane N.C."/>
            <person name="Bowers J.E."/>
            <person name="Hubner S."/>
            <person name="Bellec A."/>
            <person name="Berard A."/>
            <person name="Berges H."/>
            <person name="Blanchet N."/>
            <person name="Boniface M.C."/>
            <person name="Brunel D."/>
            <person name="Catrice O."/>
            <person name="Chaidir N."/>
            <person name="Claudel C."/>
            <person name="Donnadieu C."/>
            <person name="Faraut T."/>
            <person name="Fievet G."/>
            <person name="Helmstetter N."/>
            <person name="King M."/>
            <person name="Knapp S.J."/>
            <person name="Lai Z."/>
            <person name="Le Paslier M.C."/>
            <person name="Lippi Y."/>
            <person name="Lorenzon L."/>
            <person name="Mandel J.R."/>
            <person name="Marage G."/>
            <person name="Marchand G."/>
            <person name="Marquand E."/>
            <person name="Bret-Mestries E."/>
            <person name="Morien E."/>
            <person name="Nambeesan S."/>
            <person name="Nguyen T."/>
            <person name="Pegot-Espagnet P."/>
            <person name="Pouilly N."/>
            <person name="Raftis F."/>
            <person name="Sallet E."/>
            <person name="Schiex T."/>
            <person name="Thomas J."/>
            <person name="Vandecasteele C."/>
            <person name="Vares D."/>
            <person name="Vear F."/>
            <person name="Vautrin S."/>
            <person name="Crespi M."/>
            <person name="Mangin B."/>
            <person name="Burke J.M."/>
            <person name="Salse J."/>
            <person name="Munos S."/>
            <person name="Vincourt P."/>
            <person name="Rieseberg L.H."/>
            <person name="Langlade N.B."/>
        </authorList>
    </citation>
    <scope>NUCLEOTIDE SEQUENCE</scope>
    <source>
        <tissue evidence="2">Leaves</tissue>
    </source>
</reference>
<comment type="caution">
    <text evidence="2">The sequence shown here is derived from an EMBL/GenBank/DDBJ whole genome shotgun (WGS) entry which is preliminary data.</text>
</comment>
<reference evidence="2" key="2">
    <citation type="submission" date="2020-06" db="EMBL/GenBank/DDBJ databases">
        <title>Helianthus annuus Genome sequencing and assembly Release 2.</title>
        <authorList>
            <person name="Gouzy J."/>
            <person name="Langlade N."/>
            <person name="Munos S."/>
        </authorList>
    </citation>
    <scope>NUCLEOTIDE SEQUENCE</scope>
    <source>
        <tissue evidence="2">Leaves</tissue>
    </source>
</reference>
<feature type="domain" description="GIL1/IRKI C-terminal" evidence="1">
    <location>
        <begin position="21"/>
        <end position="72"/>
    </location>
</feature>
<dbReference type="GO" id="GO:0009959">
    <property type="term" value="P:negative gravitropism"/>
    <property type="evidence" value="ECO:0007669"/>
    <property type="project" value="InterPro"/>
</dbReference>
<organism evidence="2 3">
    <name type="scientific">Helianthus annuus</name>
    <name type="common">Common sunflower</name>
    <dbReference type="NCBI Taxonomy" id="4232"/>
    <lineage>
        <taxon>Eukaryota</taxon>
        <taxon>Viridiplantae</taxon>
        <taxon>Streptophyta</taxon>
        <taxon>Embryophyta</taxon>
        <taxon>Tracheophyta</taxon>
        <taxon>Spermatophyta</taxon>
        <taxon>Magnoliopsida</taxon>
        <taxon>eudicotyledons</taxon>
        <taxon>Gunneridae</taxon>
        <taxon>Pentapetalae</taxon>
        <taxon>asterids</taxon>
        <taxon>campanulids</taxon>
        <taxon>Asterales</taxon>
        <taxon>Asteraceae</taxon>
        <taxon>Asteroideae</taxon>
        <taxon>Heliantheae alliance</taxon>
        <taxon>Heliantheae</taxon>
        <taxon>Helianthus</taxon>
    </lineage>
</organism>
<gene>
    <name evidence="2" type="ORF">HanXRQr2_Chr12g0556201</name>
</gene>
<dbReference type="Pfam" id="PF24994">
    <property type="entry name" value="GIL1_IRKI_C"/>
    <property type="match status" value="1"/>
</dbReference>
<sequence>MSSSIWLLHKLARLFTPPIAIFQVEKGVDFSMVYMKNVTKKYSILENGISNVGFTVIPGFKIGKIIVQAQVYLTGSKSTK</sequence>
<accession>A0A9K3HIZ2</accession>